<name>A0ABT0WCN0_9BACI</name>
<dbReference type="EMBL" id="JAMQCR010000001">
    <property type="protein sequence ID" value="MCM2534077.1"/>
    <property type="molecule type" value="Genomic_DNA"/>
</dbReference>
<keyword evidence="1" id="KW-1133">Transmembrane helix</keyword>
<reference evidence="2 3" key="1">
    <citation type="submission" date="2022-06" db="EMBL/GenBank/DDBJ databases">
        <authorList>
            <person name="Jeon C.O."/>
        </authorList>
    </citation>
    <scope>NUCLEOTIDE SEQUENCE [LARGE SCALE GENOMIC DNA]</scope>
    <source>
        <strain evidence="2 3">KCTC 13943</strain>
    </source>
</reference>
<organism evidence="2 3">
    <name type="scientific">Neobacillus pocheonensis</name>
    <dbReference type="NCBI Taxonomy" id="363869"/>
    <lineage>
        <taxon>Bacteria</taxon>
        <taxon>Bacillati</taxon>
        <taxon>Bacillota</taxon>
        <taxon>Bacilli</taxon>
        <taxon>Bacillales</taxon>
        <taxon>Bacillaceae</taxon>
        <taxon>Neobacillus</taxon>
    </lineage>
</organism>
<evidence type="ECO:0000313" key="3">
    <source>
        <dbReference type="Proteomes" id="UP001523262"/>
    </source>
</evidence>
<comment type="caution">
    <text evidence="2">The sequence shown here is derived from an EMBL/GenBank/DDBJ whole genome shotgun (WGS) entry which is preliminary data.</text>
</comment>
<feature type="transmembrane region" description="Helical" evidence="1">
    <location>
        <begin position="129"/>
        <end position="146"/>
    </location>
</feature>
<keyword evidence="3" id="KW-1185">Reference proteome</keyword>
<gene>
    <name evidence="2" type="ORF">NDK43_19045</name>
</gene>
<dbReference type="Proteomes" id="UP001523262">
    <property type="component" value="Unassembled WGS sequence"/>
</dbReference>
<evidence type="ECO:0000313" key="2">
    <source>
        <dbReference type="EMBL" id="MCM2534077.1"/>
    </source>
</evidence>
<accession>A0ABT0WCN0</accession>
<keyword evidence="1" id="KW-0812">Transmembrane</keyword>
<evidence type="ECO:0000256" key="1">
    <source>
        <dbReference type="SAM" id="Phobius"/>
    </source>
</evidence>
<protein>
    <submittedName>
        <fullName evidence="2">Uncharacterized protein</fullName>
    </submittedName>
</protein>
<proteinExistence type="predicted"/>
<feature type="transmembrane region" description="Helical" evidence="1">
    <location>
        <begin position="69"/>
        <end position="85"/>
    </location>
</feature>
<sequence>MIDKRKALSFCTLVIPWLSTPLMGKKSFVRFLPIATFVGYVFSFLSEIADRNKWWKVKNALFPKYRLDFSYLLGLFFIVTIWIFKLTYRNFFKYLITNIVVDYFFIFYIVKFFTKVGVFEFKKMRPKHFYILSVVTAIVIYFYQSIVERTIVNEN</sequence>
<keyword evidence="1" id="KW-0472">Membrane</keyword>
<feature type="transmembrane region" description="Helical" evidence="1">
    <location>
        <begin position="31"/>
        <end position="49"/>
    </location>
</feature>